<dbReference type="PROSITE" id="PS50850">
    <property type="entry name" value="MFS"/>
    <property type="match status" value="1"/>
</dbReference>
<evidence type="ECO:0000256" key="3">
    <source>
        <dbReference type="ARBA" id="ARBA00022448"/>
    </source>
</evidence>
<evidence type="ECO:0000256" key="7">
    <source>
        <dbReference type="SAM" id="Phobius"/>
    </source>
</evidence>
<dbReference type="InterPro" id="IPR051788">
    <property type="entry name" value="MFS_Transporter"/>
</dbReference>
<sequence>MASLLLALIYLAFISLGLPDSLLGSGWPVIHVELDVPVSYMGIVTMIISGGTIVSSLLADRLIHKFGTSWVTVVSVFLTAAALVGFSFCTRFWMLLVLGIPYGLGAGAIDAALNNYVALHYSSRHMSWLHCFWGVGTIVSPFVMSYALTNATWNDGYLIVGILQSVIGVVLLATLPVWKKTGHESLQPTQQKAIGLFGALKIKGVPFLLLGFLCYCAAESTAMNWSSTYFVEVKHIAEAQAAQFASLFYIGMTVGRFISGFIAGKLGDRKMILLGTCIAAVGIVVLFLPFDVPALALAAFIVVGLGCAPIYPSIIHSTPFNFGAQHSGAIIGIQMASAYVGSTFLPPLFGLLGRHIGFEIMPIWLAVLMALMIVMTETTFRITAKVRARENA</sequence>
<organism evidence="9 10">
    <name type="scientific">Candidatus Gallimonas intestinavium</name>
    <dbReference type="NCBI Taxonomy" id="2838603"/>
    <lineage>
        <taxon>Bacteria</taxon>
        <taxon>Bacillati</taxon>
        <taxon>Bacillota</taxon>
        <taxon>Clostridia</taxon>
        <taxon>Candidatus Gallimonas</taxon>
    </lineage>
</organism>
<dbReference type="SUPFAM" id="SSF103473">
    <property type="entry name" value="MFS general substrate transporter"/>
    <property type="match status" value="1"/>
</dbReference>
<evidence type="ECO:0000313" key="10">
    <source>
        <dbReference type="Proteomes" id="UP000824102"/>
    </source>
</evidence>
<dbReference type="PANTHER" id="PTHR23514">
    <property type="entry name" value="BYPASS OF STOP CODON PROTEIN 6"/>
    <property type="match status" value="1"/>
</dbReference>
<proteinExistence type="inferred from homology"/>
<evidence type="ECO:0000256" key="2">
    <source>
        <dbReference type="ARBA" id="ARBA00008335"/>
    </source>
</evidence>
<evidence type="ECO:0000256" key="5">
    <source>
        <dbReference type="ARBA" id="ARBA00022989"/>
    </source>
</evidence>
<feature type="transmembrane region" description="Helical" evidence="7">
    <location>
        <begin position="271"/>
        <end position="288"/>
    </location>
</feature>
<keyword evidence="3" id="KW-0813">Transport</keyword>
<comment type="similarity">
    <text evidence="2">Belongs to the major facilitator superfamily.</text>
</comment>
<dbReference type="InterPro" id="IPR020846">
    <property type="entry name" value="MFS_dom"/>
</dbReference>
<dbReference type="InterPro" id="IPR011701">
    <property type="entry name" value="MFS"/>
</dbReference>
<evidence type="ECO:0000256" key="4">
    <source>
        <dbReference type="ARBA" id="ARBA00022692"/>
    </source>
</evidence>
<feature type="transmembrane region" description="Helical" evidence="7">
    <location>
        <begin position="294"/>
        <end position="315"/>
    </location>
</feature>
<feature type="transmembrane region" description="Helical" evidence="7">
    <location>
        <begin position="241"/>
        <end position="259"/>
    </location>
</feature>
<evidence type="ECO:0000259" key="8">
    <source>
        <dbReference type="PROSITE" id="PS50850"/>
    </source>
</evidence>
<gene>
    <name evidence="9" type="ORF">H9964_08320</name>
</gene>
<dbReference type="Proteomes" id="UP000824102">
    <property type="component" value="Unassembled WGS sequence"/>
</dbReference>
<dbReference type="PANTHER" id="PTHR23514:SF3">
    <property type="entry name" value="BYPASS OF STOP CODON PROTEIN 6"/>
    <property type="match status" value="1"/>
</dbReference>
<feature type="transmembrane region" description="Helical" evidence="7">
    <location>
        <begin position="361"/>
        <end position="380"/>
    </location>
</feature>
<evidence type="ECO:0000313" key="9">
    <source>
        <dbReference type="EMBL" id="HIZ73570.1"/>
    </source>
</evidence>
<dbReference type="InterPro" id="IPR036259">
    <property type="entry name" value="MFS_trans_sf"/>
</dbReference>
<reference evidence="9" key="2">
    <citation type="submission" date="2021-04" db="EMBL/GenBank/DDBJ databases">
        <authorList>
            <person name="Gilroy R."/>
        </authorList>
    </citation>
    <scope>NUCLEOTIDE SEQUENCE</scope>
    <source>
        <strain evidence="9">ChiW7-2402</strain>
    </source>
</reference>
<accession>A0A9D2G7F6</accession>
<dbReference type="Gene3D" id="1.20.1250.20">
    <property type="entry name" value="MFS general substrate transporter like domains"/>
    <property type="match status" value="2"/>
</dbReference>
<keyword evidence="5 7" id="KW-1133">Transmembrane helix</keyword>
<feature type="transmembrane region" description="Helical" evidence="7">
    <location>
        <begin position="92"/>
        <end position="113"/>
    </location>
</feature>
<dbReference type="GO" id="GO:0022857">
    <property type="term" value="F:transmembrane transporter activity"/>
    <property type="evidence" value="ECO:0007669"/>
    <property type="project" value="InterPro"/>
</dbReference>
<name>A0A9D2G7F6_9FIRM</name>
<keyword evidence="4 7" id="KW-0812">Transmembrane</keyword>
<feature type="transmembrane region" description="Helical" evidence="7">
    <location>
        <begin position="40"/>
        <end position="59"/>
    </location>
</feature>
<dbReference type="GO" id="GO:0005886">
    <property type="term" value="C:plasma membrane"/>
    <property type="evidence" value="ECO:0007669"/>
    <property type="project" value="UniProtKB-SubCell"/>
</dbReference>
<comment type="caution">
    <text evidence="9">The sequence shown here is derived from an EMBL/GenBank/DDBJ whole genome shotgun (WGS) entry which is preliminary data.</text>
</comment>
<protein>
    <submittedName>
        <fullName evidence="9">MFS transporter</fullName>
    </submittedName>
</protein>
<feature type="transmembrane region" description="Helical" evidence="7">
    <location>
        <begin position="156"/>
        <end position="178"/>
    </location>
</feature>
<feature type="transmembrane region" description="Helical" evidence="7">
    <location>
        <begin position="199"/>
        <end position="221"/>
    </location>
</feature>
<feature type="transmembrane region" description="Helical" evidence="7">
    <location>
        <begin position="66"/>
        <end position="86"/>
    </location>
</feature>
<keyword evidence="6 7" id="KW-0472">Membrane</keyword>
<dbReference type="EMBL" id="DXBB01000128">
    <property type="protein sequence ID" value="HIZ73570.1"/>
    <property type="molecule type" value="Genomic_DNA"/>
</dbReference>
<feature type="domain" description="Major facilitator superfamily (MFS) profile" evidence="8">
    <location>
        <begin position="5"/>
        <end position="387"/>
    </location>
</feature>
<evidence type="ECO:0000256" key="6">
    <source>
        <dbReference type="ARBA" id="ARBA00023136"/>
    </source>
</evidence>
<feature type="transmembrane region" description="Helical" evidence="7">
    <location>
        <begin position="327"/>
        <end position="349"/>
    </location>
</feature>
<evidence type="ECO:0000256" key="1">
    <source>
        <dbReference type="ARBA" id="ARBA00004651"/>
    </source>
</evidence>
<dbReference type="Pfam" id="PF07690">
    <property type="entry name" value="MFS_1"/>
    <property type="match status" value="1"/>
</dbReference>
<dbReference type="AlphaFoldDB" id="A0A9D2G7F6"/>
<comment type="subcellular location">
    <subcellularLocation>
        <location evidence="1">Cell membrane</location>
        <topology evidence="1">Multi-pass membrane protein</topology>
    </subcellularLocation>
</comment>
<feature type="transmembrane region" description="Helical" evidence="7">
    <location>
        <begin position="125"/>
        <end position="144"/>
    </location>
</feature>
<reference evidence="9" key="1">
    <citation type="journal article" date="2021" name="PeerJ">
        <title>Extensive microbial diversity within the chicken gut microbiome revealed by metagenomics and culture.</title>
        <authorList>
            <person name="Gilroy R."/>
            <person name="Ravi A."/>
            <person name="Getino M."/>
            <person name="Pursley I."/>
            <person name="Horton D.L."/>
            <person name="Alikhan N.F."/>
            <person name="Baker D."/>
            <person name="Gharbi K."/>
            <person name="Hall N."/>
            <person name="Watson M."/>
            <person name="Adriaenssens E.M."/>
            <person name="Foster-Nyarko E."/>
            <person name="Jarju S."/>
            <person name="Secka A."/>
            <person name="Antonio M."/>
            <person name="Oren A."/>
            <person name="Chaudhuri R.R."/>
            <person name="La Ragione R."/>
            <person name="Hildebrand F."/>
            <person name="Pallen M.J."/>
        </authorList>
    </citation>
    <scope>NUCLEOTIDE SEQUENCE</scope>
    <source>
        <strain evidence="9">ChiW7-2402</strain>
    </source>
</reference>